<evidence type="ECO:0000256" key="1">
    <source>
        <dbReference type="SAM" id="MobiDB-lite"/>
    </source>
</evidence>
<dbReference type="OrthoDB" id="1444460at2"/>
<protein>
    <submittedName>
        <fullName evidence="3">Uncharacterized protein</fullName>
    </submittedName>
</protein>
<dbReference type="Proteomes" id="UP000232673">
    <property type="component" value="Unassembled WGS sequence"/>
</dbReference>
<reference evidence="3 4" key="1">
    <citation type="submission" date="2015-10" db="EMBL/GenBank/DDBJ databases">
        <title>Draft genome sequence of Salegentibacter salinarum KCTC 12975.</title>
        <authorList>
            <person name="Lin W."/>
            <person name="Zheng Q."/>
        </authorList>
    </citation>
    <scope>NUCLEOTIDE SEQUENCE [LARGE SCALE GENOMIC DNA]</scope>
    <source>
        <strain evidence="3 4">KCTC 12975</strain>
    </source>
</reference>
<dbReference type="AlphaFoldDB" id="A0A2N0TWH1"/>
<sequence>MKWKSYIAILFVFIFFGKFLVMDSKFLVVLLDTDEIVYVNPFCEKQNAKQNAKIDGDTSPATFTVDSNQLSISMDTFCNTSFKFEIFNWENPIVLDESRAYAYHSPSLPDSNRDRFYPPPKA</sequence>
<feature type="transmembrane region" description="Helical" evidence="2">
    <location>
        <begin position="6"/>
        <end position="22"/>
    </location>
</feature>
<evidence type="ECO:0000313" key="4">
    <source>
        <dbReference type="Proteomes" id="UP000232673"/>
    </source>
</evidence>
<keyword evidence="2" id="KW-0472">Membrane</keyword>
<evidence type="ECO:0000313" key="3">
    <source>
        <dbReference type="EMBL" id="PKD19093.1"/>
    </source>
</evidence>
<keyword evidence="2" id="KW-0812">Transmembrane</keyword>
<organism evidence="3 4">
    <name type="scientific">Salegentibacter salinarum</name>
    <dbReference type="NCBI Taxonomy" id="447422"/>
    <lineage>
        <taxon>Bacteria</taxon>
        <taxon>Pseudomonadati</taxon>
        <taxon>Bacteroidota</taxon>
        <taxon>Flavobacteriia</taxon>
        <taxon>Flavobacteriales</taxon>
        <taxon>Flavobacteriaceae</taxon>
        <taxon>Salegentibacter</taxon>
    </lineage>
</organism>
<comment type="caution">
    <text evidence="3">The sequence shown here is derived from an EMBL/GenBank/DDBJ whole genome shotgun (WGS) entry which is preliminary data.</text>
</comment>
<gene>
    <name evidence="3" type="ORF">APR41_16930</name>
</gene>
<dbReference type="EMBL" id="LKTS01000017">
    <property type="protein sequence ID" value="PKD19093.1"/>
    <property type="molecule type" value="Genomic_DNA"/>
</dbReference>
<proteinExistence type="predicted"/>
<dbReference type="RefSeq" id="WP_079714440.1">
    <property type="nucleotide sequence ID" value="NZ_FUZC01000020.1"/>
</dbReference>
<keyword evidence="4" id="KW-1185">Reference proteome</keyword>
<accession>A0A2N0TWH1</accession>
<feature type="region of interest" description="Disordered" evidence="1">
    <location>
        <begin position="103"/>
        <end position="122"/>
    </location>
</feature>
<name>A0A2N0TWH1_9FLAO</name>
<evidence type="ECO:0000256" key="2">
    <source>
        <dbReference type="SAM" id="Phobius"/>
    </source>
</evidence>
<keyword evidence="2" id="KW-1133">Transmembrane helix</keyword>
<dbReference type="STRING" id="447422.SAMN05660903_03465"/>